<feature type="domain" description="Penicillin-binding protein transpeptidase" evidence="1">
    <location>
        <begin position="155"/>
        <end position="481"/>
    </location>
</feature>
<evidence type="ECO:0000313" key="4">
    <source>
        <dbReference type="Proteomes" id="UP001319870"/>
    </source>
</evidence>
<organism evidence="3 4">
    <name type="scientific">Isoptericola luteus</name>
    <dbReference type="NCBI Taxonomy" id="2879484"/>
    <lineage>
        <taxon>Bacteria</taxon>
        <taxon>Bacillati</taxon>
        <taxon>Actinomycetota</taxon>
        <taxon>Actinomycetes</taxon>
        <taxon>Micrococcales</taxon>
        <taxon>Promicromonosporaceae</taxon>
        <taxon>Isoptericola</taxon>
    </lineage>
</organism>
<dbReference type="RefSeq" id="WP_225565880.1">
    <property type="nucleotide sequence ID" value="NZ_JAIXCQ010000008.1"/>
</dbReference>
<dbReference type="SUPFAM" id="SSF56519">
    <property type="entry name" value="Penicillin binding protein dimerisation domain"/>
    <property type="match status" value="1"/>
</dbReference>
<dbReference type="Gene3D" id="3.90.1310.10">
    <property type="entry name" value="Penicillin-binding protein 2a (Domain 2)"/>
    <property type="match status" value="1"/>
</dbReference>
<dbReference type="PANTHER" id="PTHR30627">
    <property type="entry name" value="PEPTIDOGLYCAN D,D-TRANSPEPTIDASE"/>
    <property type="match status" value="1"/>
</dbReference>
<sequence length="486" mass="50577">MNTTTRRLASVVMVMFLALMVSTTWIQFFQADELNDDNRNIRKLHAQFGTDRGPIVVGGDAIALSTPVDDEFGYQREYTDGKLYSPLTGFFSLVNGTTGIEDAKNDFLNGQADALWVDRLQNLLTGATPQGSSVELTIDPAAQKAAWDALGDQRGAVVALDPSTGAILAMVSKPSFDPNELATHDTKAASDRYTELLNDDSRPLISRATAESYPPGSTFKLVTTAAALESGDFTPSTVVDAPSTYTLTGTSTKVGNYAGTSCSGSGEMSLADAVRISCNTTFLGLAGDLGDEAMQEQAEKFGFNEPFYVPFPAAASGYPTPPDTAALELSGIGQGSVKATPLQMAMVSAAIANGGELMEPYSVDKIRDAQLEVVEETSPTSLGQAVSEKTAEQLTDMMVSVVEDGSGTTAQMSGVSVAGKTGTAQHGADTSKTDPHVWFTSFAPADDPKVAVAVVVESGGDLGGQATGGSVAAPIAKAVMDAVLNG</sequence>
<protein>
    <submittedName>
        <fullName evidence="3">Penicillin-binding protein 2</fullName>
    </submittedName>
</protein>
<evidence type="ECO:0000259" key="1">
    <source>
        <dbReference type="Pfam" id="PF00905"/>
    </source>
</evidence>
<evidence type="ECO:0000259" key="2">
    <source>
        <dbReference type="Pfam" id="PF21922"/>
    </source>
</evidence>
<dbReference type="PANTHER" id="PTHR30627:SF24">
    <property type="entry name" value="PENICILLIN-BINDING PROTEIN 4B"/>
    <property type="match status" value="1"/>
</dbReference>
<dbReference type="Pfam" id="PF00905">
    <property type="entry name" value="Transpeptidase"/>
    <property type="match status" value="1"/>
</dbReference>
<comment type="caution">
    <text evidence="3">The sequence shown here is derived from an EMBL/GenBank/DDBJ whole genome shotgun (WGS) entry which is preliminary data.</text>
</comment>
<dbReference type="EMBL" id="JAIXCQ010000008">
    <property type="protein sequence ID" value="MCA5894111.1"/>
    <property type="molecule type" value="Genomic_DNA"/>
</dbReference>
<dbReference type="InterPro" id="IPR050515">
    <property type="entry name" value="Beta-lactam/transpept"/>
</dbReference>
<dbReference type="Gene3D" id="3.40.710.10">
    <property type="entry name" value="DD-peptidase/beta-lactamase superfamily"/>
    <property type="match status" value="1"/>
</dbReference>
<dbReference type="InterPro" id="IPR012338">
    <property type="entry name" value="Beta-lactam/transpept-like"/>
</dbReference>
<dbReference type="SUPFAM" id="SSF56601">
    <property type="entry name" value="beta-lactamase/transpeptidase-like"/>
    <property type="match status" value="1"/>
</dbReference>
<dbReference type="Pfam" id="PF21922">
    <property type="entry name" value="PBP_dimer_2"/>
    <property type="match status" value="1"/>
</dbReference>
<feature type="domain" description="Penicillin binding protein A dimerisation" evidence="2">
    <location>
        <begin position="52"/>
        <end position="134"/>
    </location>
</feature>
<dbReference type="InterPro" id="IPR036138">
    <property type="entry name" value="PBP_dimer_sf"/>
</dbReference>
<dbReference type="InterPro" id="IPR001460">
    <property type="entry name" value="PCN-bd_Tpept"/>
</dbReference>
<name>A0ABS7ZIH5_9MICO</name>
<keyword evidence="4" id="KW-1185">Reference proteome</keyword>
<accession>A0ABS7ZIH5</accession>
<evidence type="ECO:0000313" key="3">
    <source>
        <dbReference type="EMBL" id="MCA5894111.1"/>
    </source>
</evidence>
<dbReference type="Proteomes" id="UP001319870">
    <property type="component" value="Unassembled WGS sequence"/>
</dbReference>
<reference evidence="3 4" key="1">
    <citation type="submission" date="2021-09" db="EMBL/GenBank/DDBJ databases">
        <title>Isoptericola luteus sp. nov., a novel bacterium isolated from Harbin, the capital city of Heilongjiang province.</title>
        <authorList>
            <person name="Li J."/>
        </authorList>
    </citation>
    <scope>NUCLEOTIDE SEQUENCE [LARGE SCALE GENOMIC DNA]</scope>
    <source>
        <strain evidence="3 4">NEAU-Y5</strain>
    </source>
</reference>
<proteinExistence type="predicted"/>
<gene>
    <name evidence="3" type="ORF">LEP48_12240</name>
</gene>
<dbReference type="InterPro" id="IPR054120">
    <property type="entry name" value="PBPA_dimer"/>
</dbReference>